<evidence type="ECO:0008006" key="2">
    <source>
        <dbReference type="Google" id="ProtNLM"/>
    </source>
</evidence>
<gene>
    <name evidence="1" type="ORF">Slati_0924700</name>
</gene>
<protein>
    <recommendedName>
        <fullName evidence="2">Copia protein</fullName>
    </recommendedName>
</protein>
<reference evidence="1" key="2">
    <citation type="journal article" date="2024" name="Plant">
        <title>Genomic evolution and insights into agronomic trait innovations of Sesamum species.</title>
        <authorList>
            <person name="Miao H."/>
            <person name="Wang L."/>
            <person name="Qu L."/>
            <person name="Liu H."/>
            <person name="Sun Y."/>
            <person name="Le M."/>
            <person name="Wang Q."/>
            <person name="Wei S."/>
            <person name="Zheng Y."/>
            <person name="Lin W."/>
            <person name="Duan Y."/>
            <person name="Cao H."/>
            <person name="Xiong S."/>
            <person name="Wang X."/>
            <person name="Wei L."/>
            <person name="Li C."/>
            <person name="Ma Q."/>
            <person name="Ju M."/>
            <person name="Zhao R."/>
            <person name="Li G."/>
            <person name="Mu C."/>
            <person name="Tian Q."/>
            <person name="Mei H."/>
            <person name="Zhang T."/>
            <person name="Gao T."/>
            <person name="Zhang H."/>
        </authorList>
    </citation>
    <scope>NUCLEOTIDE SEQUENCE</scope>
    <source>
        <strain evidence="1">KEN1</strain>
    </source>
</reference>
<dbReference type="PANTHER" id="PTHR11439:SF470">
    <property type="entry name" value="CYSTEINE-RICH RLK (RECEPTOR-LIKE PROTEIN KINASE) 8"/>
    <property type="match status" value="1"/>
</dbReference>
<proteinExistence type="predicted"/>
<dbReference type="PANTHER" id="PTHR11439">
    <property type="entry name" value="GAG-POL-RELATED RETROTRANSPOSON"/>
    <property type="match status" value="1"/>
</dbReference>
<comment type="caution">
    <text evidence="1">The sequence shown here is derived from an EMBL/GenBank/DDBJ whole genome shotgun (WGS) entry which is preliminary data.</text>
</comment>
<accession>A0AAW2XQN4</accession>
<name>A0AAW2XQN4_9LAMI</name>
<dbReference type="CDD" id="cd09272">
    <property type="entry name" value="RNase_HI_RT_Ty1"/>
    <property type="match status" value="1"/>
</dbReference>
<dbReference type="AlphaFoldDB" id="A0AAW2XQN4"/>
<evidence type="ECO:0000313" key="1">
    <source>
        <dbReference type="EMBL" id="KAL0455855.1"/>
    </source>
</evidence>
<sequence>MFQSSLPKMLQTEAILTTTYILNRYIHQLDVNSTFYMGIWMRKSTWMLQKVIECPQDMYANSASFIALLVNVDDVGPSESQTTKVKCYFHNLFTIKDLGPVVISWKTKKQNSISQSTVEAQYKAMGSIACELTSVYSLLQDLQVSVSTQIPFFCDKRATLHIISNPVFHERTKHLKIDCHLIWDKYKAGLLAPSMFLLRISWQMF</sequence>
<reference evidence="1" key="1">
    <citation type="submission" date="2020-06" db="EMBL/GenBank/DDBJ databases">
        <authorList>
            <person name="Li T."/>
            <person name="Hu X."/>
            <person name="Zhang T."/>
            <person name="Song X."/>
            <person name="Zhang H."/>
            <person name="Dai N."/>
            <person name="Sheng W."/>
            <person name="Hou X."/>
            <person name="Wei L."/>
        </authorList>
    </citation>
    <scope>NUCLEOTIDE SEQUENCE</scope>
    <source>
        <strain evidence="1">KEN1</strain>
        <tissue evidence="1">Leaf</tissue>
    </source>
</reference>
<organism evidence="1">
    <name type="scientific">Sesamum latifolium</name>
    <dbReference type="NCBI Taxonomy" id="2727402"/>
    <lineage>
        <taxon>Eukaryota</taxon>
        <taxon>Viridiplantae</taxon>
        <taxon>Streptophyta</taxon>
        <taxon>Embryophyta</taxon>
        <taxon>Tracheophyta</taxon>
        <taxon>Spermatophyta</taxon>
        <taxon>Magnoliopsida</taxon>
        <taxon>eudicotyledons</taxon>
        <taxon>Gunneridae</taxon>
        <taxon>Pentapetalae</taxon>
        <taxon>asterids</taxon>
        <taxon>lamiids</taxon>
        <taxon>Lamiales</taxon>
        <taxon>Pedaliaceae</taxon>
        <taxon>Sesamum</taxon>
    </lineage>
</organism>
<dbReference type="EMBL" id="JACGWN010000003">
    <property type="protein sequence ID" value="KAL0455855.1"/>
    <property type="molecule type" value="Genomic_DNA"/>
</dbReference>